<protein>
    <submittedName>
        <fullName evidence="1">Uncharacterized protein</fullName>
    </submittedName>
</protein>
<evidence type="ECO:0000313" key="1">
    <source>
        <dbReference type="EMBL" id="NYI44651.1"/>
    </source>
</evidence>
<evidence type="ECO:0000313" key="2">
    <source>
        <dbReference type="EMBL" id="QSR28908.1"/>
    </source>
</evidence>
<sequence>MTNTEVSTRLEMRWVPVTDASGRTHMEAVWIEVGQPTTAAHAA</sequence>
<dbReference type="Proteomes" id="UP000562045">
    <property type="component" value="Unassembled WGS sequence"/>
</dbReference>
<reference evidence="2 4" key="1">
    <citation type="submission" date="2017-06" db="EMBL/GenBank/DDBJ databases">
        <title>Complete Genome Sequence of the Soil Carbazole-Degrading Bacterium Nocardioides aromaticivorans IC177.</title>
        <authorList>
            <person name="Vejarano F."/>
            <person name="Suzuki-Minakuchi C."/>
            <person name="Ohtsubo Y."/>
            <person name="Tsuda M."/>
            <person name="Okada K."/>
            <person name="Nojiri H."/>
        </authorList>
    </citation>
    <scope>NUCLEOTIDE SEQUENCE [LARGE SCALE GENOMIC DNA]</scope>
    <source>
        <strain evidence="2 4">IC177</strain>
    </source>
</reference>
<dbReference type="EMBL" id="CP022295">
    <property type="protein sequence ID" value="QSR28908.1"/>
    <property type="molecule type" value="Genomic_DNA"/>
</dbReference>
<keyword evidence="4" id="KW-1185">Reference proteome</keyword>
<dbReference type="AlphaFoldDB" id="A0A7Y9ZJL8"/>
<dbReference type="Proteomes" id="UP000662818">
    <property type="component" value="Chromosome"/>
</dbReference>
<accession>A0A7Y9ZJL8</accession>
<dbReference type="RefSeq" id="WP_257026847.1">
    <property type="nucleotide sequence ID" value="NZ_CP022295.1"/>
</dbReference>
<evidence type="ECO:0000313" key="3">
    <source>
        <dbReference type="Proteomes" id="UP000562045"/>
    </source>
</evidence>
<dbReference type="EMBL" id="JACBZM010000001">
    <property type="protein sequence ID" value="NYI44651.1"/>
    <property type="molecule type" value="Genomic_DNA"/>
</dbReference>
<gene>
    <name evidence="1" type="ORF">BJ993_001731</name>
    <name evidence="2" type="ORF">CFH99_0160</name>
</gene>
<organism evidence="1 3">
    <name type="scientific">Nocardioides aromaticivorans</name>
    <dbReference type="NCBI Taxonomy" id="200618"/>
    <lineage>
        <taxon>Bacteria</taxon>
        <taxon>Bacillati</taxon>
        <taxon>Actinomycetota</taxon>
        <taxon>Actinomycetes</taxon>
        <taxon>Propionibacteriales</taxon>
        <taxon>Nocardioidaceae</taxon>
        <taxon>Nocardioides</taxon>
    </lineage>
</organism>
<reference evidence="1 3" key="2">
    <citation type="submission" date="2020-07" db="EMBL/GenBank/DDBJ databases">
        <title>Sequencing the genomes of 1000 actinobacteria strains.</title>
        <authorList>
            <person name="Klenk H.-P."/>
        </authorList>
    </citation>
    <scope>NUCLEOTIDE SEQUENCE [LARGE SCALE GENOMIC DNA]</scope>
    <source>
        <strain evidence="1 3">DSM 15131</strain>
    </source>
</reference>
<proteinExistence type="predicted"/>
<name>A0A7Y9ZJL8_9ACTN</name>
<evidence type="ECO:0000313" key="4">
    <source>
        <dbReference type="Proteomes" id="UP000662818"/>
    </source>
</evidence>